<sequence>MSTPINPDLASGIVPTHTTQPDIVEPVIVESIPSALKVMPTHVFQRAATLKPFTLGHGPVVISRTRSHTLRTEVPRPSDTNGERDESIDWAAAAVQKPAPPQPVTGTVLAPTAEVTPWTGPMAWLPPTSTVQDGAKSTLVTIARS</sequence>
<evidence type="ECO:0000313" key="1">
    <source>
        <dbReference type="EMBL" id="KAF3003044.1"/>
    </source>
</evidence>
<comment type="caution">
    <text evidence="1">The sequence shown here is derived from an EMBL/GenBank/DDBJ whole genome shotgun (WGS) entry which is preliminary data.</text>
</comment>
<dbReference type="AlphaFoldDB" id="A0A9P4TFP9"/>
<dbReference type="EMBL" id="SWKU01000010">
    <property type="protein sequence ID" value="KAF3003044.1"/>
    <property type="molecule type" value="Genomic_DNA"/>
</dbReference>
<reference evidence="1" key="1">
    <citation type="submission" date="2019-04" db="EMBL/GenBank/DDBJ databases">
        <title>Sequencing of skin fungus with MAO and IRED activity.</title>
        <authorList>
            <person name="Marsaioli A.J."/>
            <person name="Bonatto J.M.C."/>
            <person name="Reis Junior O."/>
        </authorList>
    </citation>
    <scope>NUCLEOTIDE SEQUENCE</scope>
    <source>
        <strain evidence="1">30M1</strain>
    </source>
</reference>
<evidence type="ECO:0000313" key="2">
    <source>
        <dbReference type="Proteomes" id="UP000801428"/>
    </source>
</evidence>
<accession>A0A9P4TFP9</accession>
<name>A0A9P4TFP9_CURKU</name>
<protein>
    <submittedName>
        <fullName evidence="1">Uncharacterized protein</fullName>
    </submittedName>
</protein>
<proteinExistence type="predicted"/>
<dbReference type="Proteomes" id="UP000801428">
    <property type="component" value="Unassembled WGS sequence"/>
</dbReference>
<keyword evidence="2" id="KW-1185">Reference proteome</keyword>
<gene>
    <name evidence="1" type="ORF">E8E13_006917</name>
</gene>
<organism evidence="1 2">
    <name type="scientific">Curvularia kusanoi</name>
    <name type="common">Cochliobolus kusanoi</name>
    <dbReference type="NCBI Taxonomy" id="90978"/>
    <lineage>
        <taxon>Eukaryota</taxon>
        <taxon>Fungi</taxon>
        <taxon>Dikarya</taxon>
        <taxon>Ascomycota</taxon>
        <taxon>Pezizomycotina</taxon>
        <taxon>Dothideomycetes</taxon>
        <taxon>Pleosporomycetidae</taxon>
        <taxon>Pleosporales</taxon>
        <taxon>Pleosporineae</taxon>
        <taxon>Pleosporaceae</taxon>
        <taxon>Curvularia</taxon>
    </lineage>
</organism>